<dbReference type="GO" id="GO:0007165">
    <property type="term" value="P:signal transduction"/>
    <property type="evidence" value="ECO:0007669"/>
    <property type="project" value="InterPro"/>
</dbReference>
<dbReference type="Proteomes" id="UP000663852">
    <property type="component" value="Unassembled WGS sequence"/>
</dbReference>
<dbReference type="PANTHER" id="PTHR46270">
    <property type="entry name" value="ARMADILLO-TYPE FOLD-RELATED"/>
    <property type="match status" value="1"/>
</dbReference>
<dbReference type="Gene3D" id="3.40.50.10140">
    <property type="entry name" value="Toll/interleukin-1 receptor homology (TIR) domain"/>
    <property type="match status" value="1"/>
</dbReference>
<sequence length="335" mass="38555">MYIDTHTFQTCCKSKSTHVKRRNKMLPKSHVMLSYQWDNQKLVNEVYHRLSEKNIPLWMDIHGGMKGHLSESMAAGVEKAVAICCFLTPKYQDSVACKDELTYGKEQGVCIIPIRLVPNWKPTGWLGFTITGHKWIDFRDIDTNMDLRIEQLISEIHMLVGNKLDCFKDMKPLSFAQNNEDEHDEEQDFDSGYYYRFTTQWKGINKSLDVVNDEKSNKELKLATSGNYSGQYWKITPVDNGYYRLTTQWQGDGKSLDVVNDGKNYDNLILDKSGNCSGQSWKITFVGNGFYRLTTLWLGNDKSLAVVDDGRPENQIMLAKTNNSPTQLWKITKIT</sequence>
<dbReference type="CDD" id="cd00161">
    <property type="entry name" value="beta-trefoil_Ricin-like"/>
    <property type="match status" value="1"/>
</dbReference>
<dbReference type="OrthoDB" id="2148946at2759"/>
<dbReference type="Gene3D" id="2.80.10.50">
    <property type="match status" value="1"/>
</dbReference>
<gene>
    <name evidence="2" type="ORF">EDS130_LOCUS38115</name>
</gene>
<dbReference type="SUPFAM" id="SSF52200">
    <property type="entry name" value="Toll/Interleukin receptor TIR domain"/>
    <property type="match status" value="1"/>
</dbReference>
<dbReference type="Pfam" id="PF13676">
    <property type="entry name" value="TIR_2"/>
    <property type="match status" value="1"/>
</dbReference>
<dbReference type="PANTHER" id="PTHR46270:SF2">
    <property type="entry name" value="TIR DOMAIN-CONTAINING PROTEIN"/>
    <property type="match status" value="1"/>
</dbReference>
<dbReference type="EMBL" id="CAJNOJ010000390">
    <property type="protein sequence ID" value="CAF1429667.1"/>
    <property type="molecule type" value="Genomic_DNA"/>
</dbReference>
<proteinExistence type="predicted"/>
<dbReference type="SUPFAM" id="SSF50370">
    <property type="entry name" value="Ricin B-like lectins"/>
    <property type="match status" value="1"/>
</dbReference>
<evidence type="ECO:0000313" key="3">
    <source>
        <dbReference type="Proteomes" id="UP000663852"/>
    </source>
</evidence>
<organism evidence="2 3">
    <name type="scientific">Adineta ricciae</name>
    <name type="common">Rotifer</name>
    <dbReference type="NCBI Taxonomy" id="249248"/>
    <lineage>
        <taxon>Eukaryota</taxon>
        <taxon>Metazoa</taxon>
        <taxon>Spiralia</taxon>
        <taxon>Gnathifera</taxon>
        <taxon>Rotifera</taxon>
        <taxon>Eurotatoria</taxon>
        <taxon>Bdelloidea</taxon>
        <taxon>Adinetida</taxon>
        <taxon>Adinetidae</taxon>
        <taxon>Adineta</taxon>
    </lineage>
</organism>
<reference evidence="2" key="1">
    <citation type="submission" date="2021-02" db="EMBL/GenBank/DDBJ databases">
        <authorList>
            <person name="Nowell W R."/>
        </authorList>
    </citation>
    <scope>NUCLEOTIDE SEQUENCE</scope>
</reference>
<protein>
    <recommendedName>
        <fullName evidence="1">TIR domain-containing protein</fullName>
    </recommendedName>
</protein>
<dbReference type="PROSITE" id="PS50231">
    <property type="entry name" value="RICIN_B_LECTIN"/>
    <property type="match status" value="1"/>
</dbReference>
<accession>A0A815NHK4</accession>
<evidence type="ECO:0000259" key="1">
    <source>
        <dbReference type="Pfam" id="PF13676"/>
    </source>
</evidence>
<dbReference type="InterPro" id="IPR035897">
    <property type="entry name" value="Toll_tir_struct_dom_sf"/>
</dbReference>
<feature type="domain" description="TIR" evidence="1">
    <location>
        <begin position="31"/>
        <end position="144"/>
    </location>
</feature>
<evidence type="ECO:0000313" key="2">
    <source>
        <dbReference type="EMBL" id="CAF1429667.1"/>
    </source>
</evidence>
<dbReference type="AlphaFoldDB" id="A0A815NHK4"/>
<comment type="caution">
    <text evidence="2">The sequence shown here is derived from an EMBL/GenBank/DDBJ whole genome shotgun (WGS) entry which is preliminary data.</text>
</comment>
<name>A0A815NHK4_ADIRI</name>
<dbReference type="InterPro" id="IPR035992">
    <property type="entry name" value="Ricin_B-like_lectins"/>
</dbReference>
<dbReference type="InterPro" id="IPR000157">
    <property type="entry name" value="TIR_dom"/>
</dbReference>